<sequence>MVRILAVAHKEFLQLSRDRLTFGMIIGIPLIQLLMFGFAINTDVRNLSAAYVDEADTHLSRQFVSDITASQVISISQRVGSAQELNFLMDSGAVSLGIYLPDDFDRRVIERDRKAVQLLVDGTDPIILGVARQLTAMGVHFDSQTRVFGEQNLMEVRNYYNPERRSAVNIVPGLVGVILTMTMVLFTAVAIVREKERGNLELLINTPVKTTELMLGKIFPYVLIGLIQLVIILSCGRVFFSVPIRGSELQVLAAALVFISTNLSVGLLISTVAKTQFQAMQMMMFFFLPSILISGFMFPFDGMPEIAQMIAEILPLTHFNRLIRGIILRGADIMDMWDELVALGIFMLAALTLAIARFSKRLD</sequence>
<dbReference type="Gene3D" id="3.40.1710.10">
    <property type="entry name" value="abc type-2 transporter like domain"/>
    <property type="match status" value="1"/>
</dbReference>
<dbReference type="PRINTS" id="PR00164">
    <property type="entry name" value="ABC2TRNSPORT"/>
</dbReference>
<dbReference type="PANTHER" id="PTHR30294:SF29">
    <property type="entry name" value="MULTIDRUG ABC TRANSPORTER PERMEASE YBHS-RELATED"/>
    <property type="match status" value="1"/>
</dbReference>
<keyword evidence="3" id="KW-0813">Transport</keyword>
<name>A0A381NMS6_9ZZZZ</name>
<keyword evidence="4" id="KW-1003">Cell membrane</keyword>
<organism evidence="10">
    <name type="scientific">marine metagenome</name>
    <dbReference type="NCBI Taxonomy" id="408172"/>
    <lineage>
        <taxon>unclassified sequences</taxon>
        <taxon>metagenomes</taxon>
        <taxon>ecological metagenomes</taxon>
    </lineage>
</organism>
<feature type="domain" description="ABC transmembrane type-2" evidence="9">
    <location>
        <begin position="128"/>
        <end position="361"/>
    </location>
</feature>
<reference evidence="10" key="1">
    <citation type="submission" date="2018-05" db="EMBL/GenBank/DDBJ databases">
        <authorList>
            <person name="Lanie J.A."/>
            <person name="Ng W.-L."/>
            <person name="Kazmierczak K.M."/>
            <person name="Andrzejewski T.M."/>
            <person name="Davidsen T.M."/>
            <person name="Wayne K.J."/>
            <person name="Tettelin H."/>
            <person name="Glass J.I."/>
            <person name="Rusch D."/>
            <person name="Podicherti R."/>
            <person name="Tsui H.-C.T."/>
            <person name="Winkler M.E."/>
        </authorList>
    </citation>
    <scope>NUCLEOTIDE SEQUENCE</scope>
</reference>
<dbReference type="InterPro" id="IPR051449">
    <property type="entry name" value="ABC-2_transporter_component"/>
</dbReference>
<evidence type="ECO:0000256" key="7">
    <source>
        <dbReference type="ARBA" id="ARBA00023136"/>
    </source>
</evidence>
<dbReference type="InterPro" id="IPR047817">
    <property type="entry name" value="ABC2_TM_bact-type"/>
</dbReference>
<dbReference type="InterPro" id="IPR013525">
    <property type="entry name" value="ABC2_TM"/>
</dbReference>
<evidence type="ECO:0000256" key="3">
    <source>
        <dbReference type="ARBA" id="ARBA00022448"/>
    </source>
</evidence>
<dbReference type="GO" id="GO:0043190">
    <property type="term" value="C:ATP-binding cassette (ABC) transporter complex"/>
    <property type="evidence" value="ECO:0007669"/>
    <property type="project" value="InterPro"/>
</dbReference>
<dbReference type="PROSITE" id="PS51012">
    <property type="entry name" value="ABC_TM2"/>
    <property type="match status" value="1"/>
</dbReference>
<accession>A0A381NMS6</accession>
<dbReference type="GO" id="GO:0140359">
    <property type="term" value="F:ABC-type transporter activity"/>
    <property type="evidence" value="ECO:0007669"/>
    <property type="project" value="InterPro"/>
</dbReference>
<dbReference type="Pfam" id="PF12698">
    <property type="entry name" value="ABC2_membrane_3"/>
    <property type="match status" value="1"/>
</dbReference>
<keyword evidence="6 8" id="KW-1133">Transmembrane helix</keyword>
<evidence type="ECO:0000256" key="8">
    <source>
        <dbReference type="SAM" id="Phobius"/>
    </source>
</evidence>
<dbReference type="AlphaFoldDB" id="A0A381NMS6"/>
<keyword evidence="5 8" id="KW-0812">Transmembrane</keyword>
<evidence type="ECO:0000313" key="10">
    <source>
        <dbReference type="EMBL" id="SUZ55414.1"/>
    </source>
</evidence>
<keyword evidence="7 8" id="KW-0472">Membrane</keyword>
<evidence type="ECO:0000259" key="9">
    <source>
        <dbReference type="PROSITE" id="PS51012"/>
    </source>
</evidence>
<evidence type="ECO:0000256" key="5">
    <source>
        <dbReference type="ARBA" id="ARBA00022692"/>
    </source>
</evidence>
<feature type="transmembrane region" description="Helical" evidence="8">
    <location>
        <begin position="251"/>
        <end position="270"/>
    </location>
</feature>
<proteinExistence type="inferred from homology"/>
<gene>
    <name evidence="10" type="ORF">METZ01_LOCUS8268</name>
</gene>
<comment type="similarity">
    <text evidence="2">Belongs to the ABC-2 integral membrane protein family.</text>
</comment>
<evidence type="ECO:0000256" key="2">
    <source>
        <dbReference type="ARBA" id="ARBA00007783"/>
    </source>
</evidence>
<comment type="subcellular location">
    <subcellularLocation>
        <location evidence="1">Cell membrane</location>
        <topology evidence="1">Multi-pass membrane protein</topology>
    </subcellularLocation>
</comment>
<evidence type="ECO:0000256" key="1">
    <source>
        <dbReference type="ARBA" id="ARBA00004651"/>
    </source>
</evidence>
<evidence type="ECO:0000256" key="4">
    <source>
        <dbReference type="ARBA" id="ARBA00022475"/>
    </source>
</evidence>
<feature type="transmembrane region" description="Helical" evidence="8">
    <location>
        <begin position="340"/>
        <end position="358"/>
    </location>
</feature>
<feature type="transmembrane region" description="Helical" evidence="8">
    <location>
        <begin position="20"/>
        <end position="40"/>
    </location>
</feature>
<feature type="transmembrane region" description="Helical" evidence="8">
    <location>
        <begin position="282"/>
        <end position="300"/>
    </location>
</feature>
<feature type="transmembrane region" description="Helical" evidence="8">
    <location>
        <begin position="170"/>
        <end position="192"/>
    </location>
</feature>
<dbReference type="InterPro" id="IPR000412">
    <property type="entry name" value="ABC_2_transport"/>
</dbReference>
<dbReference type="PANTHER" id="PTHR30294">
    <property type="entry name" value="MEMBRANE COMPONENT OF ABC TRANSPORTER YHHJ-RELATED"/>
    <property type="match status" value="1"/>
</dbReference>
<evidence type="ECO:0000256" key="6">
    <source>
        <dbReference type="ARBA" id="ARBA00022989"/>
    </source>
</evidence>
<dbReference type="EMBL" id="UINC01000444">
    <property type="protein sequence ID" value="SUZ55414.1"/>
    <property type="molecule type" value="Genomic_DNA"/>
</dbReference>
<feature type="transmembrane region" description="Helical" evidence="8">
    <location>
        <begin position="218"/>
        <end position="239"/>
    </location>
</feature>
<protein>
    <recommendedName>
        <fullName evidence="9">ABC transmembrane type-2 domain-containing protein</fullName>
    </recommendedName>
</protein>